<feature type="binding site" evidence="7">
    <location>
        <position position="358"/>
    </location>
    <ligand>
        <name>ATP</name>
        <dbReference type="ChEBI" id="CHEBI:30616"/>
    </ligand>
</feature>
<dbReference type="GO" id="GO:0004815">
    <property type="term" value="F:aspartate-tRNA ligase activity"/>
    <property type="evidence" value="ECO:0007669"/>
    <property type="project" value="UniProtKB-UniRule"/>
</dbReference>
<dbReference type="Pfam" id="PF01336">
    <property type="entry name" value="tRNA_anti-codon"/>
    <property type="match status" value="1"/>
</dbReference>
<feature type="binding site" evidence="7">
    <location>
        <begin position="218"/>
        <end position="220"/>
    </location>
    <ligand>
        <name>ATP</name>
        <dbReference type="ChEBI" id="CHEBI:30616"/>
    </ligand>
</feature>
<dbReference type="EMBL" id="MHMS01000006">
    <property type="protein sequence ID" value="OGZ32563.1"/>
    <property type="molecule type" value="Genomic_DNA"/>
</dbReference>
<feature type="binding site" evidence="7">
    <location>
        <position position="227"/>
    </location>
    <ligand>
        <name>ATP</name>
        <dbReference type="ChEBI" id="CHEBI:30616"/>
    </ligand>
</feature>
<dbReference type="CDD" id="cd04317">
    <property type="entry name" value="EcAspRS_like_N"/>
    <property type="match status" value="1"/>
</dbReference>
<dbReference type="InterPro" id="IPR004364">
    <property type="entry name" value="Aa-tRNA-synt_II"/>
</dbReference>
<evidence type="ECO:0000256" key="6">
    <source>
        <dbReference type="ARBA" id="ARBA00023146"/>
    </source>
</evidence>
<evidence type="ECO:0000256" key="1">
    <source>
        <dbReference type="ARBA" id="ARBA00006303"/>
    </source>
</evidence>
<gene>
    <name evidence="7" type="primary">aspS</name>
    <name evidence="9" type="ORF">A3H02_00275</name>
</gene>
<comment type="subcellular location">
    <subcellularLocation>
        <location evidence="7">Cytoplasm</location>
    </subcellularLocation>
</comment>
<dbReference type="SUPFAM" id="SSF55681">
    <property type="entry name" value="Class II aaRS and biotin synthetases"/>
    <property type="match status" value="1"/>
</dbReference>
<feature type="region of interest" description="Aspartate" evidence="7">
    <location>
        <begin position="196"/>
        <end position="199"/>
    </location>
</feature>
<dbReference type="STRING" id="1801726.A3H02_00275"/>
<protein>
    <recommendedName>
        <fullName evidence="7">Aspartate--tRNA(Asp/Asn) ligase</fullName>
        <ecNumber evidence="7">6.1.1.23</ecNumber>
    </recommendedName>
    <alternativeName>
        <fullName evidence="7">Aspartyl-tRNA synthetase</fullName>
        <shortName evidence="7">AspRS</shortName>
    </alternativeName>
    <alternativeName>
        <fullName evidence="7">Non-discriminating aspartyl-tRNA synthetase</fullName>
        <shortName evidence="7">ND-AspRS</shortName>
    </alternativeName>
</protein>
<comment type="similarity">
    <text evidence="1 7">Belongs to the class-II aminoacyl-tRNA synthetase family. Type 1 subfamily.</text>
</comment>
<dbReference type="EC" id="6.1.1.23" evidence="7"/>
<dbReference type="HAMAP" id="MF_00044">
    <property type="entry name" value="Asp_tRNA_synth_type1"/>
    <property type="match status" value="1"/>
</dbReference>
<feature type="site" description="Important for tRNA non-discrimination" evidence="7">
    <location>
        <position position="79"/>
    </location>
</feature>
<keyword evidence="3 7" id="KW-0547">Nucleotide-binding</keyword>
<dbReference type="GO" id="GO:0005737">
    <property type="term" value="C:cytoplasm"/>
    <property type="evidence" value="ECO:0007669"/>
    <property type="project" value="UniProtKB-SubCell"/>
</dbReference>
<dbReference type="PRINTS" id="PR01042">
    <property type="entry name" value="TRNASYNTHASP"/>
</dbReference>
<dbReference type="InterPro" id="IPR047089">
    <property type="entry name" value="Asp-tRNA-ligase_1_N"/>
</dbReference>
<evidence type="ECO:0000256" key="5">
    <source>
        <dbReference type="ARBA" id="ARBA00022917"/>
    </source>
</evidence>
<comment type="function">
    <text evidence="7">Aspartyl-tRNA synthetase with relaxed tRNA specificity since it is able to aspartylate not only its cognate tRNA(Asp) but also tRNA(Asn). Reaction proceeds in two steps: L-aspartate is first activated by ATP to form Asp-AMP and then transferred to the acceptor end of tRNA(Asp/Asn).</text>
</comment>
<feature type="site" description="Important for tRNA non-discrimination" evidence="7">
    <location>
        <position position="29"/>
    </location>
</feature>
<feature type="binding site" evidence="7">
    <location>
        <begin position="410"/>
        <end position="413"/>
    </location>
    <ligand>
        <name>ATP</name>
        <dbReference type="ChEBI" id="CHEBI:30616"/>
    </ligand>
</feature>
<dbReference type="Pfam" id="PF00152">
    <property type="entry name" value="tRNA-synt_2"/>
    <property type="match status" value="1"/>
</dbReference>
<dbReference type="Gene3D" id="2.40.50.140">
    <property type="entry name" value="Nucleic acid-binding proteins"/>
    <property type="match status" value="1"/>
</dbReference>
<comment type="caution">
    <text evidence="9">The sequence shown here is derived from an EMBL/GenBank/DDBJ whole genome shotgun (WGS) entry which is preliminary data.</text>
</comment>
<feature type="binding site" evidence="7">
    <location>
        <position position="324"/>
    </location>
    <ligand>
        <name>L-aspartate</name>
        <dbReference type="ChEBI" id="CHEBI:29991"/>
    </ligand>
</feature>
<evidence type="ECO:0000256" key="7">
    <source>
        <dbReference type="HAMAP-Rule" id="MF_00044"/>
    </source>
</evidence>
<dbReference type="Gene3D" id="3.30.930.10">
    <property type="entry name" value="Bira Bifunctional Protein, Domain 2"/>
    <property type="match status" value="2"/>
</dbReference>
<organism evidence="9 10">
    <name type="scientific">Candidatus Niyogibacteria bacterium RIFCSPLOWO2_12_FULL_41_13</name>
    <dbReference type="NCBI Taxonomy" id="1801726"/>
    <lineage>
        <taxon>Bacteria</taxon>
        <taxon>Candidatus Niyogiibacteriota</taxon>
    </lineage>
</organism>
<reference evidence="9 10" key="1">
    <citation type="journal article" date="2016" name="Nat. Commun.">
        <title>Thousands of microbial genomes shed light on interconnected biogeochemical processes in an aquifer system.</title>
        <authorList>
            <person name="Anantharaman K."/>
            <person name="Brown C.T."/>
            <person name="Hug L.A."/>
            <person name="Sharon I."/>
            <person name="Castelle C.J."/>
            <person name="Probst A.J."/>
            <person name="Thomas B.C."/>
            <person name="Singh A."/>
            <person name="Wilkins M.J."/>
            <person name="Karaoz U."/>
            <person name="Brodie E.L."/>
            <person name="Williams K.H."/>
            <person name="Hubbard S.S."/>
            <person name="Banfield J.F."/>
        </authorList>
    </citation>
    <scope>NUCLEOTIDE SEQUENCE [LARGE SCALE GENOMIC DNA]</scope>
</reference>
<evidence type="ECO:0000256" key="4">
    <source>
        <dbReference type="ARBA" id="ARBA00022840"/>
    </source>
</evidence>
<dbReference type="GO" id="GO:0003676">
    <property type="term" value="F:nucleic acid binding"/>
    <property type="evidence" value="ECO:0007669"/>
    <property type="project" value="InterPro"/>
</dbReference>
<dbReference type="Proteomes" id="UP000176787">
    <property type="component" value="Unassembled WGS sequence"/>
</dbReference>
<evidence type="ECO:0000313" key="9">
    <source>
        <dbReference type="EMBL" id="OGZ32563.1"/>
    </source>
</evidence>
<feature type="binding site" evidence="7">
    <location>
        <position position="218"/>
    </location>
    <ligand>
        <name>L-aspartate</name>
        <dbReference type="ChEBI" id="CHEBI:29991"/>
    </ligand>
</feature>
<feature type="binding site" evidence="7">
    <location>
        <position position="172"/>
    </location>
    <ligand>
        <name>L-aspartate</name>
        <dbReference type="ChEBI" id="CHEBI:29991"/>
    </ligand>
</feature>
<evidence type="ECO:0000256" key="2">
    <source>
        <dbReference type="ARBA" id="ARBA00022598"/>
    </source>
</evidence>
<comment type="catalytic activity">
    <reaction evidence="7">
        <text>tRNA(Asx) + L-aspartate + ATP = L-aspartyl-tRNA(Asx) + AMP + diphosphate</text>
        <dbReference type="Rhea" id="RHEA:18349"/>
        <dbReference type="Rhea" id="RHEA-COMP:9710"/>
        <dbReference type="Rhea" id="RHEA-COMP:9711"/>
        <dbReference type="ChEBI" id="CHEBI:29991"/>
        <dbReference type="ChEBI" id="CHEBI:30616"/>
        <dbReference type="ChEBI" id="CHEBI:33019"/>
        <dbReference type="ChEBI" id="CHEBI:78442"/>
        <dbReference type="ChEBI" id="CHEBI:78516"/>
        <dbReference type="ChEBI" id="CHEBI:456215"/>
        <dbReference type="EC" id="6.1.1.23"/>
    </reaction>
</comment>
<dbReference type="InterPro" id="IPR002312">
    <property type="entry name" value="Asp/Asn-tRNA-synth_IIb"/>
</dbReference>
<sequence length="465" mass="53934">MERILIGDAVNYLGKEIKLSGWVNNRRDHGKLIFLEIRDRSGLIQSVIKPDIENYKSAKEIRPEDVLELEGEIISRPKGMENPKISTGGIEFKIKRLKVLAPSVTLPFDIYGDGYDIGEEKRMEYRYLDIRRPRLLKNLEKRHKINLFIREELAKKGFIEVETPILTKSTPEGARDFVVPSRLQPGNFYALPQSPQQYKQLLMVAGIEKYFQIARCFRDEDSRGDRQPEFTQLDIEMSFVEEDDILRLVENLLTDAVKNLYPNKKISQGDWPRIDYKEAVKKYNSDRPDLRNDKKNPQELSFLWVVNFPGFEWKETEKKWDSAHHPFTKLKIENYKEIKKAPSKITAYQYDLVLNGCEIGGGSLRITNPDDLETMFEFLGHSKTAIKEKFGHLMEAFKYGVPPHGGIALGLDRLLSVLENEPSIREVIAFPKTGDSRDLMMDSPSEISKEQLKELRLKIEKKRKQ</sequence>
<keyword evidence="7" id="KW-0963">Cytoplasm</keyword>
<dbReference type="AlphaFoldDB" id="A0A1G2F3J4"/>
<dbReference type="Gene3D" id="3.30.1360.30">
    <property type="entry name" value="GAD-like domain"/>
    <property type="match status" value="1"/>
</dbReference>
<keyword evidence="2 7" id="KW-0436">Ligase</keyword>
<accession>A0A1G2F3J4</accession>
<dbReference type="InterPro" id="IPR047090">
    <property type="entry name" value="AspRS_core"/>
</dbReference>
<dbReference type="PROSITE" id="PS50862">
    <property type="entry name" value="AA_TRNA_LIGASE_II"/>
    <property type="match status" value="1"/>
</dbReference>
<dbReference type="InterPro" id="IPR004115">
    <property type="entry name" value="GAD-like_sf"/>
</dbReference>
<dbReference type="InterPro" id="IPR006195">
    <property type="entry name" value="aa-tRNA-synth_II"/>
</dbReference>
<dbReference type="InterPro" id="IPR012340">
    <property type="entry name" value="NA-bd_OB-fold"/>
</dbReference>
<dbReference type="NCBIfam" id="TIGR00459">
    <property type="entry name" value="aspS_bact"/>
    <property type="match status" value="1"/>
</dbReference>
<evidence type="ECO:0000313" key="10">
    <source>
        <dbReference type="Proteomes" id="UP000176787"/>
    </source>
</evidence>
<dbReference type="PANTHER" id="PTHR22594">
    <property type="entry name" value="ASPARTYL/LYSYL-TRNA SYNTHETASE"/>
    <property type="match status" value="1"/>
</dbReference>
<comment type="subunit">
    <text evidence="7">Homodimer.</text>
</comment>
<keyword evidence="4 7" id="KW-0067">ATP-binding</keyword>
<dbReference type="GO" id="GO:0050560">
    <property type="term" value="F:aspartate-tRNA(Asn) ligase activity"/>
    <property type="evidence" value="ECO:0007669"/>
    <property type="project" value="UniProtKB-EC"/>
</dbReference>
<dbReference type="CDD" id="cd00777">
    <property type="entry name" value="AspRS_core"/>
    <property type="match status" value="1"/>
</dbReference>
<feature type="domain" description="Aminoacyl-transfer RNA synthetases class-II family profile" evidence="8">
    <location>
        <begin position="142"/>
        <end position="431"/>
    </location>
</feature>
<keyword evidence="5 7" id="KW-0648">Protein biosynthesis</keyword>
<proteinExistence type="inferred from homology"/>
<dbReference type="GO" id="GO:0006422">
    <property type="term" value="P:aspartyl-tRNA aminoacylation"/>
    <property type="evidence" value="ECO:0007669"/>
    <property type="project" value="UniProtKB-UniRule"/>
</dbReference>
<dbReference type="InterPro" id="IPR004365">
    <property type="entry name" value="NA-bd_OB_tRNA"/>
</dbReference>
<dbReference type="InterPro" id="IPR045864">
    <property type="entry name" value="aa-tRNA-synth_II/BPL/LPL"/>
</dbReference>
<dbReference type="SUPFAM" id="SSF50249">
    <property type="entry name" value="Nucleic acid-binding proteins"/>
    <property type="match status" value="1"/>
</dbReference>
<name>A0A1G2F3J4_9BACT</name>
<dbReference type="GO" id="GO:0005524">
    <property type="term" value="F:ATP binding"/>
    <property type="evidence" value="ECO:0007669"/>
    <property type="project" value="UniProtKB-UniRule"/>
</dbReference>
<keyword evidence="6 7" id="KW-0030">Aminoacyl-tRNA synthetase</keyword>
<dbReference type="PANTHER" id="PTHR22594:SF5">
    <property type="entry name" value="ASPARTATE--TRNA LIGASE, MITOCHONDRIAL"/>
    <property type="match status" value="1"/>
</dbReference>
<feature type="binding site" evidence="7">
    <location>
        <position position="365"/>
    </location>
    <ligand>
        <name>L-aspartate</name>
        <dbReference type="ChEBI" id="CHEBI:29991"/>
    </ligand>
</feature>
<evidence type="ECO:0000259" key="8">
    <source>
        <dbReference type="PROSITE" id="PS50862"/>
    </source>
</evidence>
<evidence type="ECO:0000256" key="3">
    <source>
        <dbReference type="ARBA" id="ARBA00022741"/>
    </source>
</evidence>
<dbReference type="InterPro" id="IPR004524">
    <property type="entry name" value="Asp-tRNA-ligase_1"/>
</dbReference>